<dbReference type="GO" id="GO:0008270">
    <property type="term" value="F:zinc ion binding"/>
    <property type="evidence" value="ECO:0007669"/>
    <property type="project" value="InterPro"/>
</dbReference>
<dbReference type="InterPro" id="IPR002885">
    <property type="entry name" value="PPR_rpt"/>
</dbReference>
<dbReference type="Pfam" id="PF02732">
    <property type="entry name" value="ERCC4"/>
    <property type="match status" value="1"/>
</dbReference>
<dbReference type="Pfam" id="PF20430">
    <property type="entry name" value="Eplus_motif"/>
    <property type="match status" value="1"/>
</dbReference>
<feature type="compositionally biased region" description="Basic and acidic residues" evidence="4">
    <location>
        <begin position="234"/>
        <end position="244"/>
    </location>
</feature>
<evidence type="ECO:0000256" key="1">
    <source>
        <dbReference type="ARBA" id="ARBA00006643"/>
    </source>
</evidence>
<dbReference type="PANTHER" id="PTHR47926">
    <property type="entry name" value="PENTATRICOPEPTIDE REPEAT-CONTAINING PROTEIN"/>
    <property type="match status" value="1"/>
</dbReference>
<dbReference type="Pfam" id="PF13041">
    <property type="entry name" value="PPR_2"/>
    <property type="match status" value="3"/>
</dbReference>
<evidence type="ECO:0000259" key="5">
    <source>
        <dbReference type="Pfam" id="PF02732"/>
    </source>
</evidence>
<comment type="caution">
    <text evidence="7">The sequence shown here is derived from an EMBL/GenBank/DDBJ whole genome shotgun (WGS) entry which is preliminary data.</text>
</comment>
<dbReference type="InterPro" id="IPR046960">
    <property type="entry name" value="PPR_At4g14850-like_plant"/>
</dbReference>
<dbReference type="GO" id="GO:0003723">
    <property type="term" value="F:RNA binding"/>
    <property type="evidence" value="ECO:0007669"/>
    <property type="project" value="InterPro"/>
</dbReference>
<dbReference type="FunFam" id="1.25.40.10:FF:000031">
    <property type="entry name" value="Pentatricopeptide repeat-containing protein mitochondrial"/>
    <property type="match status" value="1"/>
</dbReference>
<evidence type="ECO:0000313" key="8">
    <source>
        <dbReference type="Proteomes" id="UP001371456"/>
    </source>
</evidence>
<feature type="domain" description="ERCC4" evidence="5">
    <location>
        <begin position="335"/>
        <end position="442"/>
    </location>
</feature>
<sequence>MSHPISVDILSDDEDDGGNGGYGYSVNQNDTIDLSTPLTIPSKKKQRTEKSTTWNATVLVIEDDDDTPFRPSKSTPSFVADTPMSDLSKPEVSFVRCSLGSSSISDPKSSCLDLTPSMVAETPASELSKYSVPIVRCTKANADSKNCSSSIIDHNKDGGIDGVICLESDDESENSGYHGAWKEEEKVCSTEAVVKETEWSSRPFGSTFSLGIDNFMRMPEDVSHRNLTEAGPSLDHDHPDKENDSLEPNDEVSRPKGKGKGNRINKSSGDAATGKMRMSKEEQLRLKEEKRYQKEQEKLQKATEKAEAAEQKKLEKEKQKWEKGKFAHKSIVAQIDTKVVELGSIGGHLLTRLAEKGLSYQIKSNPIEKSIVWSMSVPEELSKISSEVIDIPYVLFIFEAEEFCNLVNSKSLMSHVSRVQRLYPLHTVCYLTNKLLAYINKRHCVDEAELAEHVAGLTCSLASCQFSLQHETPDYICSWITNKRFGFPVYNCAIVNTTVGSAINSVLLVVYAQKLIDESPEPDLVSWSSLISGYSQNGFGKDAIWGFIKMHSLGLRCNEFTFPSVLKACSIEKELFLGKQLHGVVVVTGFDSDVFVANTLVVMYAKCGELVDSRMLFEEIPERNVVSWNALFSCYTQNDFFSEAMCMFRDMIGSGVRPDEYSLSNILNACTGLVDIVEGKKIHGYLVKLGYGSDPFSSNALVDMYAKGGDLKDAITAFEGIVVPDIVSWNAIIAGCVLHECQWQAIDMLNQMRRSGIWPNMFTLSSALKACAALELPELGKVLHSLLIKKDIILDPFVSVGLIDMYCKCNLTKDARLIYDLMPGKDLIALNAMISGYSQNEADDACLDLFTQTFTQGIGFDQTTLLAILNSAAGLQAANVCKQVHALSVKSGFLCDTFVINSLVDSYGKCTQLDDAARIFYECPTLDLPSFTSLITAYALLGQGEEAMKLYLKLQDMDLKPDSFVCSSLLNACANLSAYEQGKQIHAHVLKFGFMSDVFAGNSLVNMYAKCGSIEDASCAFHEVPKKGIVSWSAMIGGLAQHGHAKQALHLFGEMLKDGVSPNHITLVSVLYACNHAGLVAEAKKYFETMKDSLEPEKSGTHVLLANIYASVGLWGDVAKVRRFMKNSRVKKEPGMSWIEVKDSIYTFIVGDRSHPRSDDIYAKLEELGQLMAKAGYVPMVDIDLHDVERSQKEILLSYHSEKLAVAFGLIATPPGAPIRVKKNLRICLDCHTAFKFICKIVSREIIIRDINRFHHFKDGSCSCGDYW</sequence>
<dbReference type="PROSITE" id="PS51375">
    <property type="entry name" value="PPR"/>
    <property type="match status" value="5"/>
</dbReference>
<dbReference type="GO" id="GO:0009451">
    <property type="term" value="P:RNA modification"/>
    <property type="evidence" value="ECO:0007669"/>
    <property type="project" value="InterPro"/>
</dbReference>
<evidence type="ECO:0000256" key="4">
    <source>
        <dbReference type="SAM" id="MobiDB-lite"/>
    </source>
</evidence>
<dbReference type="Gene3D" id="3.40.50.10130">
    <property type="match status" value="1"/>
</dbReference>
<dbReference type="Pfam" id="PF14432">
    <property type="entry name" value="DYW_deaminase"/>
    <property type="match status" value="1"/>
</dbReference>
<protein>
    <recommendedName>
        <fullName evidence="9">Pentatricopeptide repeat-containing protein</fullName>
    </recommendedName>
</protein>
<dbReference type="FunFam" id="1.25.40.10:FF:000073">
    <property type="entry name" value="Pentatricopeptide repeat-containing protein chloroplastic"/>
    <property type="match status" value="1"/>
</dbReference>
<dbReference type="NCBIfam" id="TIGR00756">
    <property type="entry name" value="PPR"/>
    <property type="match status" value="3"/>
</dbReference>
<dbReference type="InterPro" id="IPR046849">
    <property type="entry name" value="E2_motif"/>
</dbReference>
<dbReference type="GO" id="GO:0004518">
    <property type="term" value="F:nuclease activity"/>
    <property type="evidence" value="ECO:0007669"/>
    <property type="project" value="InterPro"/>
</dbReference>
<feature type="region of interest" description="Disordered" evidence="4">
    <location>
        <begin position="1"/>
        <end position="51"/>
    </location>
</feature>
<comment type="similarity">
    <text evidence="1">Belongs to the PPR family. PCMP-H subfamily.</text>
</comment>
<feature type="compositionally biased region" description="Polar residues" evidence="4">
    <location>
        <begin position="25"/>
        <end position="39"/>
    </location>
</feature>
<evidence type="ECO:0000256" key="2">
    <source>
        <dbReference type="ARBA" id="ARBA00022737"/>
    </source>
</evidence>
<feature type="repeat" description="PPR" evidence="3">
    <location>
        <begin position="523"/>
        <end position="557"/>
    </location>
</feature>
<organism evidence="7 8">
    <name type="scientific">Solanum bulbocastanum</name>
    <name type="common">Wild potato</name>
    <dbReference type="NCBI Taxonomy" id="147425"/>
    <lineage>
        <taxon>Eukaryota</taxon>
        <taxon>Viridiplantae</taxon>
        <taxon>Streptophyta</taxon>
        <taxon>Embryophyta</taxon>
        <taxon>Tracheophyta</taxon>
        <taxon>Spermatophyta</taxon>
        <taxon>Magnoliopsida</taxon>
        <taxon>eudicotyledons</taxon>
        <taxon>Gunneridae</taxon>
        <taxon>Pentapetalae</taxon>
        <taxon>asterids</taxon>
        <taxon>lamiids</taxon>
        <taxon>Solanales</taxon>
        <taxon>Solanaceae</taxon>
        <taxon>Solanoideae</taxon>
        <taxon>Solaneae</taxon>
        <taxon>Solanum</taxon>
    </lineage>
</organism>
<dbReference type="InterPro" id="IPR046848">
    <property type="entry name" value="E_motif"/>
</dbReference>
<feature type="repeat" description="PPR" evidence="3">
    <location>
        <begin position="1028"/>
        <end position="1062"/>
    </location>
</feature>
<feature type="repeat" description="PPR" evidence="3">
    <location>
        <begin position="624"/>
        <end position="658"/>
    </location>
</feature>
<dbReference type="InterPro" id="IPR047524">
    <property type="entry name" value="XPF_nuclease_EME1_plant/arthr"/>
</dbReference>
<dbReference type="GO" id="GO:0003677">
    <property type="term" value="F:DNA binding"/>
    <property type="evidence" value="ECO:0007669"/>
    <property type="project" value="InterPro"/>
</dbReference>
<gene>
    <name evidence="7" type="ORF">RDI58_011190</name>
</gene>
<feature type="region of interest" description="Disordered" evidence="4">
    <location>
        <begin position="226"/>
        <end position="304"/>
    </location>
</feature>
<dbReference type="InterPro" id="IPR006166">
    <property type="entry name" value="ERCC4_domain"/>
</dbReference>
<dbReference type="Gene3D" id="1.25.40.10">
    <property type="entry name" value="Tetratricopeptide repeat domain"/>
    <property type="match status" value="5"/>
</dbReference>
<evidence type="ECO:0008006" key="9">
    <source>
        <dbReference type="Google" id="ProtNLM"/>
    </source>
</evidence>
<feature type="repeat" description="PPR" evidence="3">
    <location>
        <begin position="927"/>
        <end position="961"/>
    </location>
</feature>
<dbReference type="AlphaFoldDB" id="A0AAN8TSB3"/>
<accession>A0AAN8TSB3</accession>
<reference evidence="7 8" key="1">
    <citation type="submission" date="2024-02" db="EMBL/GenBank/DDBJ databases">
        <title>de novo genome assembly of Solanum bulbocastanum strain 11H21.</title>
        <authorList>
            <person name="Hosaka A.J."/>
        </authorList>
    </citation>
    <scope>NUCLEOTIDE SEQUENCE [LARGE SCALE GENOMIC DNA]</scope>
    <source>
        <tissue evidence="7">Young leaves</tissue>
    </source>
</reference>
<dbReference type="Pfam" id="PF01535">
    <property type="entry name" value="PPR"/>
    <property type="match status" value="3"/>
</dbReference>
<dbReference type="CDD" id="cd20083">
    <property type="entry name" value="XPF_nuclease_EME"/>
    <property type="match status" value="1"/>
</dbReference>
<dbReference type="Pfam" id="PF20431">
    <property type="entry name" value="E_motif"/>
    <property type="match status" value="1"/>
</dbReference>
<evidence type="ECO:0000313" key="7">
    <source>
        <dbReference type="EMBL" id="KAK6792109.1"/>
    </source>
</evidence>
<name>A0AAN8TSB3_SOLBU</name>
<keyword evidence="2" id="KW-0677">Repeat</keyword>
<dbReference type="Proteomes" id="UP001371456">
    <property type="component" value="Unassembled WGS sequence"/>
</dbReference>
<dbReference type="InterPro" id="IPR011990">
    <property type="entry name" value="TPR-like_helical_dom_sf"/>
</dbReference>
<evidence type="ECO:0000259" key="6">
    <source>
        <dbReference type="Pfam" id="PF14432"/>
    </source>
</evidence>
<feature type="repeat" description="PPR" evidence="3">
    <location>
        <begin position="725"/>
        <end position="759"/>
    </location>
</feature>
<proteinExistence type="inferred from homology"/>
<feature type="domain" description="DYW" evidence="6">
    <location>
        <begin position="1176"/>
        <end position="1268"/>
    </location>
</feature>
<keyword evidence="8" id="KW-1185">Reference proteome</keyword>
<feature type="compositionally biased region" description="Basic and acidic residues" evidence="4">
    <location>
        <begin position="278"/>
        <end position="304"/>
    </location>
</feature>
<dbReference type="EMBL" id="JBANQN010000004">
    <property type="protein sequence ID" value="KAK6792109.1"/>
    <property type="molecule type" value="Genomic_DNA"/>
</dbReference>
<evidence type="ECO:0000256" key="3">
    <source>
        <dbReference type="PROSITE-ProRule" id="PRU00708"/>
    </source>
</evidence>
<feature type="region of interest" description="Disordered" evidence="4">
    <location>
        <begin position="64"/>
        <end position="84"/>
    </location>
</feature>
<dbReference type="InterPro" id="IPR032867">
    <property type="entry name" value="DYW_dom"/>
</dbReference>
<dbReference type="FunFam" id="1.25.40.10:FF:000344">
    <property type="entry name" value="Pentatricopeptide repeat-containing protein"/>
    <property type="match status" value="1"/>
</dbReference>